<protein>
    <submittedName>
        <fullName evidence="1">Uncharacterized protein</fullName>
    </submittedName>
</protein>
<evidence type="ECO:0000313" key="2">
    <source>
        <dbReference type="Proteomes" id="UP000814033"/>
    </source>
</evidence>
<reference evidence="1" key="1">
    <citation type="submission" date="2021-02" db="EMBL/GenBank/DDBJ databases">
        <authorList>
            <consortium name="DOE Joint Genome Institute"/>
            <person name="Ahrendt S."/>
            <person name="Looney B.P."/>
            <person name="Miyauchi S."/>
            <person name="Morin E."/>
            <person name="Drula E."/>
            <person name="Courty P.E."/>
            <person name="Chicoki N."/>
            <person name="Fauchery L."/>
            <person name="Kohler A."/>
            <person name="Kuo A."/>
            <person name="Labutti K."/>
            <person name="Pangilinan J."/>
            <person name="Lipzen A."/>
            <person name="Riley R."/>
            <person name="Andreopoulos W."/>
            <person name="He G."/>
            <person name="Johnson J."/>
            <person name="Barry K.W."/>
            <person name="Grigoriev I.V."/>
            <person name="Nagy L."/>
            <person name="Hibbett D."/>
            <person name="Henrissat B."/>
            <person name="Matheny P.B."/>
            <person name="Labbe J."/>
            <person name="Martin F."/>
        </authorList>
    </citation>
    <scope>NUCLEOTIDE SEQUENCE</scope>
    <source>
        <strain evidence="1">FP105234-sp</strain>
    </source>
</reference>
<name>A0ACB8R7J9_9AGAM</name>
<dbReference type="EMBL" id="MU276267">
    <property type="protein sequence ID" value="KAI0039750.1"/>
    <property type="molecule type" value="Genomic_DNA"/>
</dbReference>
<reference evidence="1" key="2">
    <citation type="journal article" date="2022" name="New Phytol.">
        <title>Evolutionary transition to the ectomycorrhizal habit in the genomes of a hyperdiverse lineage of mushroom-forming fungi.</title>
        <authorList>
            <person name="Looney B."/>
            <person name="Miyauchi S."/>
            <person name="Morin E."/>
            <person name="Drula E."/>
            <person name="Courty P.E."/>
            <person name="Kohler A."/>
            <person name="Kuo A."/>
            <person name="LaButti K."/>
            <person name="Pangilinan J."/>
            <person name="Lipzen A."/>
            <person name="Riley R."/>
            <person name="Andreopoulos W."/>
            <person name="He G."/>
            <person name="Johnson J."/>
            <person name="Nolan M."/>
            <person name="Tritt A."/>
            <person name="Barry K.W."/>
            <person name="Grigoriev I.V."/>
            <person name="Nagy L.G."/>
            <person name="Hibbett D."/>
            <person name="Henrissat B."/>
            <person name="Matheny P.B."/>
            <person name="Labbe J."/>
            <person name="Martin F.M."/>
        </authorList>
    </citation>
    <scope>NUCLEOTIDE SEQUENCE</scope>
    <source>
        <strain evidence="1">FP105234-sp</strain>
    </source>
</reference>
<evidence type="ECO:0000313" key="1">
    <source>
        <dbReference type="EMBL" id="KAI0039750.1"/>
    </source>
</evidence>
<accession>A0ACB8R7J9</accession>
<gene>
    <name evidence="1" type="ORF">FA95DRAFT_990366</name>
</gene>
<keyword evidence="2" id="KW-1185">Reference proteome</keyword>
<dbReference type="Proteomes" id="UP000814033">
    <property type="component" value="Unassembled WGS sequence"/>
</dbReference>
<proteinExistence type="predicted"/>
<sequence length="368" mass="39998">MSFTFDFDLDDDLDEAFDAIPAAARPPLRTSQATSTPAASTELPLSDLLDTLPEVISYSPLTIPVSRRAHITLARRDLFDARYQLIAQDGAGASDRDALAFLDAPSDLVPGVYEGGLKTWECSLDLVDYLESVIGEDTGWVRGRNILELGCGTAVPSVYLLSKLFASELASDSDSPWTYVTLQDYNRSVLELVTLPNVVLAWYMSPLSLAFRSSDSEEAPNSDSLHPGELALPPTLLAAFNSSLIAHRIRLRFISGAWDTLNLASPLPDAADSRPPNAFDLVLTSETIYKPESLPPLLRVLRDATASPLARQPLCLVAAKLVYFGVGGGVEEFLRAVESSGGSVVNVWERREGIGRRVMQVLWSDIVS</sequence>
<organism evidence="1 2">
    <name type="scientific">Auriscalpium vulgare</name>
    <dbReference type="NCBI Taxonomy" id="40419"/>
    <lineage>
        <taxon>Eukaryota</taxon>
        <taxon>Fungi</taxon>
        <taxon>Dikarya</taxon>
        <taxon>Basidiomycota</taxon>
        <taxon>Agaricomycotina</taxon>
        <taxon>Agaricomycetes</taxon>
        <taxon>Russulales</taxon>
        <taxon>Auriscalpiaceae</taxon>
        <taxon>Auriscalpium</taxon>
    </lineage>
</organism>
<comment type="caution">
    <text evidence="1">The sequence shown here is derived from an EMBL/GenBank/DDBJ whole genome shotgun (WGS) entry which is preliminary data.</text>
</comment>